<dbReference type="Pfam" id="PF06271">
    <property type="entry name" value="RDD"/>
    <property type="match status" value="1"/>
</dbReference>
<sequence>MEDEYLVVIDGKPQGPFTIEQLKGLNIGPGTFVKTRTMKDYKEVGEVEELCRLFGFSHQAIARPQYYASPDVRMLAVVIDYLLILVVYAVILVIVVSFIESKYLKIAVSLSGLPLVPITKIIMGIFMEASSRQATFGKSWLAIKVTDEQGRRISLGRSAARNLFKIVPVLTLGIGYLSGFFSKRQQCLHDKLAGTLVIKGRLV</sequence>
<comment type="caution">
    <text evidence="9">The sequence shown here is derived from an EMBL/GenBank/DDBJ whole genome shotgun (WGS) entry which is preliminary data.</text>
</comment>
<keyword evidence="3 6" id="KW-0812">Transmembrane</keyword>
<evidence type="ECO:0000256" key="6">
    <source>
        <dbReference type="SAM" id="Phobius"/>
    </source>
</evidence>
<gene>
    <name evidence="9" type="ORF">EKH83_16410</name>
</gene>
<evidence type="ECO:0000259" key="7">
    <source>
        <dbReference type="Pfam" id="PF06271"/>
    </source>
</evidence>
<evidence type="ECO:0000256" key="1">
    <source>
        <dbReference type="ARBA" id="ARBA00004651"/>
    </source>
</evidence>
<dbReference type="InterPro" id="IPR051791">
    <property type="entry name" value="Pra-immunoreactive"/>
</dbReference>
<keyword evidence="5 6" id="KW-0472">Membrane</keyword>
<protein>
    <submittedName>
        <fullName evidence="9">RDD family protein</fullName>
    </submittedName>
</protein>
<dbReference type="PANTHER" id="PTHR36115">
    <property type="entry name" value="PROLINE-RICH ANTIGEN HOMOLOG-RELATED"/>
    <property type="match status" value="1"/>
</dbReference>
<reference evidence="9 10" key="1">
    <citation type="submission" date="2018-12" db="EMBL/GenBank/DDBJ databases">
        <title>The Draft Genome Sequence of the Soil Bacterium Pedobacter tournemirensis R1.</title>
        <authorList>
            <person name="He J."/>
        </authorList>
    </citation>
    <scope>NUCLEOTIDE SEQUENCE [LARGE SCALE GENOMIC DNA]</scope>
    <source>
        <strain evidence="9 10">R1</strain>
    </source>
</reference>
<dbReference type="AlphaFoldDB" id="A0A4Q0M564"/>
<evidence type="ECO:0000256" key="5">
    <source>
        <dbReference type="ARBA" id="ARBA00023136"/>
    </source>
</evidence>
<proteinExistence type="predicted"/>
<name>A0A4Q0M564_9SPHI</name>
<feature type="transmembrane region" description="Helical" evidence="6">
    <location>
        <begin position="163"/>
        <end position="181"/>
    </location>
</feature>
<keyword evidence="4 6" id="KW-1133">Transmembrane helix</keyword>
<evidence type="ECO:0000313" key="10">
    <source>
        <dbReference type="Proteomes" id="UP000290848"/>
    </source>
</evidence>
<evidence type="ECO:0000313" key="9">
    <source>
        <dbReference type="EMBL" id="RXF68117.1"/>
    </source>
</evidence>
<feature type="domain" description="GYF" evidence="8">
    <location>
        <begin position="6"/>
        <end position="50"/>
    </location>
</feature>
<comment type="subcellular location">
    <subcellularLocation>
        <location evidence="1">Cell membrane</location>
        <topology evidence="1">Multi-pass membrane protein</topology>
    </subcellularLocation>
</comment>
<evidence type="ECO:0000259" key="8">
    <source>
        <dbReference type="Pfam" id="PF14237"/>
    </source>
</evidence>
<accession>A0A4Q0M564</accession>
<feature type="domain" description="RDD" evidence="7">
    <location>
        <begin position="67"/>
        <end position="194"/>
    </location>
</feature>
<dbReference type="Proteomes" id="UP000290848">
    <property type="component" value="Unassembled WGS sequence"/>
</dbReference>
<dbReference type="Pfam" id="PF14237">
    <property type="entry name" value="GYF_2"/>
    <property type="match status" value="1"/>
</dbReference>
<dbReference type="RefSeq" id="WP_128770546.1">
    <property type="nucleotide sequence ID" value="NZ_RXOC01000012.1"/>
</dbReference>
<dbReference type="GO" id="GO:0005886">
    <property type="term" value="C:plasma membrane"/>
    <property type="evidence" value="ECO:0007669"/>
    <property type="project" value="UniProtKB-SubCell"/>
</dbReference>
<dbReference type="EMBL" id="RXOC01000012">
    <property type="protein sequence ID" value="RXF68117.1"/>
    <property type="molecule type" value="Genomic_DNA"/>
</dbReference>
<keyword evidence="2" id="KW-1003">Cell membrane</keyword>
<feature type="transmembrane region" description="Helical" evidence="6">
    <location>
        <begin position="74"/>
        <end position="99"/>
    </location>
</feature>
<organism evidence="9 10">
    <name type="scientific">Arcticibacter tournemirensis</name>
    <dbReference type="NCBI Taxonomy" id="699437"/>
    <lineage>
        <taxon>Bacteria</taxon>
        <taxon>Pseudomonadati</taxon>
        <taxon>Bacteroidota</taxon>
        <taxon>Sphingobacteriia</taxon>
        <taxon>Sphingobacteriales</taxon>
        <taxon>Sphingobacteriaceae</taxon>
        <taxon>Arcticibacter</taxon>
    </lineage>
</organism>
<evidence type="ECO:0000256" key="3">
    <source>
        <dbReference type="ARBA" id="ARBA00022692"/>
    </source>
</evidence>
<dbReference type="InterPro" id="IPR025640">
    <property type="entry name" value="GYF_2"/>
</dbReference>
<evidence type="ECO:0000256" key="2">
    <source>
        <dbReference type="ARBA" id="ARBA00022475"/>
    </source>
</evidence>
<dbReference type="InterPro" id="IPR010432">
    <property type="entry name" value="RDD"/>
</dbReference>
<feature type="transmembrane region" description="Helical" evidence="6">
    <location>
        <begin position="106"/>
        <end position="127"/>
    </location>
</feature>
<evidence type="ECO:0000256" key="4">
    <source>
        <dbReference type="ARBA" id="ARBA00022989"/>
    </source>
</evidence>